<reference evidence="2" key="1">
    <citation type="submission" date="2015-06" db="UniProtKB">
        <authorList>
            <consortium name="EnsemblPlants"/>
        </authorList>
    </citation>
    <scope>IDENTIFICATION</scope>
</reference>
<name>I1PJB3_ORYGL</name>
<evidence type="ECO:0000313" key="3">
    <source>
        <dbReference type="Proteomes" id="UP000007306"/>
    </source>
</evidence>
<dbReference type="HOGENOM" id="CLU_3208446_0_0_1"/>
<protein>
    <submittedName>
        <fullName evidence="2">Uncharacterized protein</fullName>
    </submittedName>
</protein>
<organism evidence="2 3">
    <name type="scientific">Oryza glaberrima</name>
    <name type="common">African rice</name>
    <dbReference type="NCBI Taxonomy" id="4538"/>
    <lineage>
        <taxon>Eukaryota</taxon>
        <taxon>Viridiplantae</taxon>
        <taxon>Streptophyta</taxon>
        <taxon>Embryophyta</taxon>
        <taxon>Tracheophyta</taxon>
        <taxon>Spermatophyta</taxon>
        <taxon>Magnoliopsida</taxon>
        <taxon>Liliopsida</taxon>
        <taxon>Poales</taxon>
        <taxon>Poaceae</taxon>
        <taxon>BOP clade</taxon>
        <taxon>Oryzoideae</taxon>
        <taxon>Oryzeae</taxon>
        <taxon>Oryzinae</taxon>
        <taxon>Oryza</taxon>
    </lineage>
</organism>
<dbReference type="Gramene" id="ORGLA04G0028200.1">
    <property type="protein sequence ID" value="ORGLA04G0028200.1"/>
    <property type="gene ID" value="ORGLA04G0028200"/>
</dbReference>
<proteinExistence type="predicted"/>
<keyword evidence="3" id="KW-1185">Reference proteome</keyword>
<evidence type="ECO:0000313" key="2">
    <source>
        <dbReference type="EnsemblPlants" id="ORGLA04G0028200.1"/>
    </source>
</evidence>
<evidence type="ECO:0000256" key="1">
    <source>
        <dbReference type="SAM" id="MobiDB-lite"/>
    </source>
</evidence>
<dbReference type="Proteomes" id="UP000007306">
    <property type="component" value="Chromosome 4"/>
</dbReference>
<sequence>MAKAGKPCQYSESKGISGEGISGELQRLRHDEFGIKEAQQAAPAF</sequence>
<dbReference type="AlphaFoldDB" id="I1PJB3"/>
<dbReference type="EnsemblPlants" id="ORGLA04G0028200.1">
    <property type="protein sequence ID" value="ORGLA04G0028200.1"/>
    <property type="gene ID" value="ORGLA04G0028200"/>
</dbReference>
<accession>I1PJB3</accession>
<feature type="region of interest" description="Disordered" evidence="1">
    <location>
        <begin position="1"/>
        <end position="23"/>
    </location>
</feature>
<reference evidence="2 3" key="2">
    <citation type="submission" date="2018-04" db="EMBL/GenBank/DDBJ databases">
        <title>OglaRS2 (Oryza glaberrima Reference Sequence Version 2).</title>
        <authorList>
            <person name="Zhang J."/>
            <person name="Kudrna D."/>
            <person name="Lee S."/>
            <person name="Talag J."/>
            <person name="Rajasekar S."/>
            <person name="Wing R.A."/>
        </authorList>
    </citation>
    <scope>NUCLEOTIDE SEQUENCE [LARGE SCALE GENOMIC DNA]</scope>
    <source>
        <strain evidence="2 3">cv. IRGC 96717</strain>
    </source>
</reference>